<keyword evidence="8" id="KW-0862">Zinc</keyword>
<dbReference type="Proteomes" id="UP000283509">
    <property type="component" value="Unassembled WGS sequence"/>
</dbReference>
<dbReference type="FunFam" id="3.40.630.10:FF:000101">
    <property type="entry name" value="N-acetylated alpha-linked acidic dipeptidase like 1"/>
    <property type="match status" value="1"/>
</dbReference>
<comment type="caution">
    <text evidence="20">The sequence shown here is derived from an EMBL/GenBank/DDBJ whole genome shotgun (WGS) entry which is preliminary data.</text>
</comment>
<feature type="domain" description="Transferrin receptor-like dimerisation" evidence="18">
    <location>
        <begin position="602"/>
        <end position="722"/>
    </location>
</feature>
<evidence type="ECO:0000256" key="7">
    <source>
        <dbReference type="ARBA" id="ARBA00022801"/>
    </source>
</evidence>
<evidence type="ECO:0000259" key="17">
    <source>
        <dbReference type="Pfam" id="PF02225"/>
    </source>
</evidence>
<keyword evidence="4" id="KW-0031">Aminopeptidase</keyword>
<evidence type="ECO:0000256" key="3">
    <source>
        <dbReference type="ARBA" id="ARBA00005634"/>
    </source>
</evidence>
<accession>A0A423TP75</accession>
<feature type="domain" description="Peptidase M28" evidence="19">
    <location>
        <begin position="334"/>
        <end position="537"/>
    </location>
</feature>
<evidence type="ECO:0000256" key="4">
    <source>
        <dbReference type="ARBA" id="ARBA00022438"/>
    </source>
</evidence>
<dbReference type="GO" id="GO:0004180">
    <property type="term" value="F:carboxypeptidase activity"/>
    <property type="evidence" value="ECO:0007669"/>
    <property type="project" value="TreeGrafter"/>
</dbReference>
<dbReference type="Gene3D" id="1.20.930.40">
    <property type="entry name" value="Transferrin receptor-like, dimerisation domain"/>
    <property type="match status" value="1"/>
</dbReference>
<dbReference type="PANTHER" id="PTHR10404">
    <property type="entry name" value="N-ACETYLATED-ALPHA-LINKED ACIDIC DIPEPTIDASE"/>
    <property type="match status" value="1"/>
</dbReference>
<dbReference type="SUPFAM" id="SSF47672">
    <property type="entry name" value="Transferrin receptor-like dimerisation domain"/>
    <property type="match status" value="1"/>
</dbReference>
<dbReference type="AlphaFoldDB" id="A0A423TP75"/>
<evidence type="ECO:0000256" key="8">
    <source>
        <dbReference type="ARBA" id="ARBA00022833"/>
    </source>
</evidence>
<comment type="cofactor">
    <cofactor evidence="1">
        <name>Zn(2+)</name>
        <dbReference type="ChEBI" id="CHEBI:29105"/>
    </cofactor>
</comment>
<keyword evidence="5" id="KW-0645">Protease</keyword>
<dbReference type="SMR" id="A0A423TP75"/>
<evidence type="ECO:0000256" key="12">
    <source>
        <dbReference type="ARBA" id="ARBA00023180"/>
    </source>
</evidence>
<dbReference type="GO" id="GO:0016324">
    <property type="term" value="C:apical plasma membrane"/>
    <property type="evidence" value="ECO:0007669"/>
    <property type="project" value="UniProtKB-SubCell"/>
</dbReference>
<keyword evidence="6" id="KW-0479">Metal-binding</keyword>
<reference evidence="20 21" key="1">
    <citation type="submission" date="2018-04" db="EMBL/GenBank/DDBJ databases">
        <authorList>
            <person name="Zhang X."/>
            <person name="Yuan J."/>
            <person name="Li F."/>
            <person name="Xiang J."/>
        </authorList>
    </citation>
    <scope>NUCLEOTIDE SEQUENCE [LARGE SCALE GENOMIC DNA]</scope>
    <source>
        <tissue evidence="20">Muscle</tissue>
    </source>
</reference>
<dbReference type="Pfam" id="PF02225">
    <property type="entry name" value="PA"/>
    <property type="match status" value="1"/>
</dbReference>
<proteinExistence type="inferred from homology"/>
<dbReference type="GO" id="GO:0006508">
    <property type="term" value="P:proteolysis"/>
    <property type="evidence" value="ECO:0007669"/>
    <property type="project" value="UniProtKB-KW"/>
</dbReference>
<dbReference type="STRING" id="6689.A0A423TP75"/>
<evidence type="ECO:0000256" key="15">
    <source>
        <dbReference type="ARBA" id="ARBA00081462"/>
    </source>
</evidence>
<dbReference type="InterPro" id="IPR007365">
    <property type="entry name" value="TFR-like_dimer_dom"/>
</dbReference>
<dbReference type="SUPFAM" id="SSF53187">
    <property type="entry name" value="Zn-dependent exopeptidases"/>
    <property type="match status" value="1"/>
</dbReference>
<feature type="domain" description="PA" evidence="17">
    <location>
        <begin position="152"/>
        <end position="239"/>
    </location>
</feature>
<protein>
    <recommendedName>
        <fullName evidence="14">Aminopeptidase NAALADL1</fullName>
    </recommendedName>
    <alternativeName>
        <fullName evidence="15">N-acetylated-alpha-linked acidic dipeptidase-like protein</fullName>
    </alternativeName>
</protein>
<organism evidence="20 21">
    <name type="scientific">Penaeus vannamei</name>
    <name type="common">Whiteleg shrimp</name>
    <name type="synonym">Litopenaeus vannamei</name>
    <dbReference type="NCBI Taxonomy" id="6689"/>
    <lineage>
        <taxon>Eukaryota</taxon>
        <taxon>Metazoa</taxon>
        <taxon>Ecdysozoa</taxon>
        <taxon>Arthropoda</taxon>
        <taxon>Crustacea</taxon>
        <taxon>Multicrustacea</taxon>
        <taxon>Malacostraca</taxon>
        <taxon>Eumalacostraca</taxon>
        <taxon>Eucarida</taxon>
        <taxon>Decapoda</taxon>
        <taxon>Dendrobranchiata</taxon>
        <taxon>Penaeoidea</taxon>
        <taxon>Penaeidae</taxon>
        <taxon>Penaeus</taxon>
    </lineage>
</organism>
<keyword evidence="12" id="KW-0325">Glycoprotein</keyword>
<dbReference type="CDD" id="cd02121">
    <property type="entry name" value="PA_GCPII_like"/>
    <property type="match status" value="1"/>
</dbReference>
<dbReference type="OrthoDB" id="5841748at2759"/>
<dbReference type="Gene3D" id="3.50.30.30">
    <property type="match status" value="1"/>
</dbReference>
<dbReference type="InterPro" id="IPR039373">
    <property type="entry name" value="Peptidase_M28B"/>
</dbReference>
<keyword evidence="16" id="KW-0472">Membrane</keyword>
<dbReference type="FunFam" id="1.20.930.40:FF:000001">
    <property type="entry name" value="N-acetylated-alpha-linked acidic dipeptidase 2"/>
    <property type="match status" value="1"/>
</dbReference>
<comment type="function">
    <text evidence="13">Aminopeptidase with broad substrate specificity. Has lower activity with substrates that have Asp or Glu in the P2' position, or Pro in the P3' position. Lacks activity with substrates that have both Pro in the P3' position and Asp or Glu in the P2' position. Lacks carboxypeptidase activity. Lacks dipeptidyl-peptidase IV type activity.</text>
</comment>
<evidence type="ECO:0000256" key="10">
    <source>
        <dbReference type="ARBA" id="ARBA00023049"/>
    </source>
</evidence>
<evidence type="ECO:0000256" key="5">
    <source>
        <dbReference type="ARBA" id="ARBA00022670"/>
    </source>
</evidence>
<evidence type="ECO:0000256" key="2">
    <source>
        <dbReference type="ARBA" id="ARBA00004221"/>
    </source>
</evidence>
<dbReference type="SUPFAM" id="SSF52025">
    <property type="entry name" value="PA domain"/>
    <property type="match status" value="1"/>
</dbReference>
<dbReference type="InterPro" id="IPR007484">
    <property type="entry name" value="Peptidase_M28"/>
</dbReference>
<keyword evidence="11" id="KW-1015">Disulfide bond</keyword>
<dbReference type="EMBL" id="QCYY01001416">
    <property type="protein sequence ID" value="ROT78212.1"/>
    <property type="molecule type" value="Genomic_DNA"/>
</dbReference>
<dbReference type="Pfam" id="PF04253">
    <property type="entry name" value="TFR_dimer"/>
    <property type="match status" value="1"/>
</dbReference>
<dbReference type="GO" id="GO:0046872">
    <property type="term" value="F:metal ion binding"/>
    <property type="evidence" value="ECO:0007669"/>
    <property type="project" value="UniProtKB-KW"/>
</dbReference>
<keyword evidence="7" id="KW-0378">Hydrolase</keyword>
<sequence>MPPAQRLIFLALSGFIFVALVVVCLLLTKGSGAAREDAADFIIDQVDPESIRDYLRHLTSRPHPGGTKAEEENAHWVAETWRALGLDEVHLVPYDVLLSYPKNDTPNLVRVLNAEGEAVWTSHGWQKPLYAPEESSPEVLPNFNAYSAPGNITGEVVYAYFGREKDFKELEDLGVAVEGKVVLARYGEVFRANIAWAAERRGAAGVILYTDPQQYAPMGEDAVYPNTVYMPGSGVQAGTVLLTDGDPLTPFYPAVESAYRLPEENSSAPRIPVQPVSYDDAREILRHMGGPEAPPAWRGGLNVTYRLGPGMAQAGWALNLEVHTHNARATTYDVVGVIRGSEEPDRYVILGNHRDAWVFGGVDPSSGTAALLEVTRVLTSLRNQTGWRPRRSVVACSWGSEEYGLVGSKEWTEQFGKQLVDRTVAYINVDLSIEGNYSLRTLSAPLLYDTVFEAAAKVPNPDVAEVAAGRPTVYDTWAERLPDEGRPGRPRVDIAGSGSDYRGFMHNLGVPVLDICYTYDPKVNVEPLYHTLYETFALVDELYDAGFGFQAALTKLWAIMAVDLADTQVLKFSLKEYSSFLADAQEELLQEYGDLISSRNISMAYFKKAVEGFSQAVDMFIDDLSHLDTSNVLAVRRVNDQLMMVERAFIDPRGLPGRPDYNHVVMAPSISDSYSGTAFSGLSDALDGIQDLDPAQQEQRWVTFAQHLAAVTHYISTAAKVLSDDLW</sequence>
<dbReference type="InterPro" id="IPR003137">
    <property type="entry name" value="PA_domain"/>
</dbReference>
<dbReference type="Pfam" id="PF04389">
    <property type="entry name" value="Peptidase_M28"/>
    <property type="match status" value="1"/>
</dbReference>
<evidence type="ECO:0000259" key="19">
    <source>
        <dbReference type="Pfam" id="PF04389"/>
    </source>
</evidence>
<evidence type="ECO:0000256" key="13">
    <source>
        <dbReference type="ARBA" id="ARBA00059290"/>
    </source>
</evidence>
<evidence type="ECO:0000256" key="14">
    <source>
        <dbReference type="ARBA" id="ARBA00068168"/>
    </source>
</evidence>
<gene>
    <name evidence="20" type="ORF">C7M84_003070</name>
</gene>
<dbReference type="PANTHER" id="PTHR10404:SF77">
    <property type="entry name" value="GLUTAMATE CARBOXYPEPTIDASE 2 HOMOLOG"/>
    <property type="match status" value="1"/>
</dbReference>
<feature type="transmembrane region" description="Helical" evidence="16">
    <location>
        <begin position="7"/>
        <end position="28"/>
    </location>
</feature>
<comment type="similarity">
    <text evidence="3">Belongs to the peptidase M28 family. M28B subfamily.</text>
</comment>
<comment type="subcellular location">
    <subcellularLocation>
        <location evidence="2">Apical cell membrane</location>
    </subcellularLocation>
</comment>
<dbReference type="InterPro" id="IPR036757">
    <property type="entry name" value="TFR-like_dimer_dom_sf"/>
</dbReference>
<evidence type="ECO:0000259" key="18">
    <source>
        <dbReference type="Pfam" id="PF04253"/>
    </source>
</evidence>
<dbReference type="InterPro" id="IPR046450">
    <property type="entry name" value="PA_dom_sf"/>
</dbReference>
<keyword evidence="16" id="KW-1133">Transmembrane helix</keyword>
<keyword evidence="21" id="KW-1185">Reference proteome</keyword>
<name>A0A423TP75_PENVA</name>
<keyword evidence="10" id="KW-0482">Metalloprotease</keyword>
<dbReference type="Gene3D" id="3.40.630.10">
    <property type="entry name" value="Zn peptidases"/>
    <property type="match status" value="1"/>
</dbReference>
<evidence type="ECO:0000256" key="9">
    <source>
        <dbReference type="ARBA" id="ARBA00022837"/>
    </source>
</evidence>
<evidence type="ECO:0000256" key="11">
    <source>
        <dbReference type="ARBA" id="ARBA00023157"/>
    </source>
</evidence>
<keyword evidence="9" id="KW-0106">Calcium</keyword>
<dbReference type="GO" id="GO:0008237">
    <property type="term" value="F:metallopeptidase activity"/>
    <property type="evidence" value="ECO:0007669"/>
    <property type="project" value="UniProtKB-KW"/>
</dbReference>
<evidence type="ECO:0000313" key="20">
    <source>
        <dbReference type="EMBL" id="ROT78212.1"/>
    </source>
</evidence>
<dbReference type="GO" id="GO:0004177">
    <property type="term" value="F:aminopeptidase activity"/>
    <property type="evidence" value="ECO:0007669"/>
    <property type="project" value="UniProtKB-KW"/>
</dbReference>
<keyword evidence="16" id="KW-0812">Transmembrane</keyword>
<evidence type="ECO:0000313" key="21">
    <source>
        <dbReference type="Proteomes" id="UP000283509"/>
    </source>
</evidence>
<reference evidence="20 21" key="2">
    <citation type="submission" date="2019-01" db="EMBL/GenBank/DDBJ databases">
        <title>The decoding of complex shrimp genome reveals the adaptation for benthos swimmer, frequently molting mechanism and breeding impact on genome.</title>
        <authorList>
            <person name="Sun Y."/>
            <person name="Gao Y."/>
            <person name="Yu Y."/>
        </authorList>
    </citation>
    <scope>NUCLEOTIDE SEQUENCE [LARGE SCALE GENOMIC DNA]</scope>
    <source>
        <tissue evidence="20">Muscle</tissue>
    </source>
</reference>
<evidence type="ECO:0000256" key="6">
    <source>
        <dbReference type="ARBA" id="ARBA00022723"/>
    </source>
</evidence>
<dbReference type="FunFam" id="3.50.30.30:FF:000045">
    <property type="entry name" value="Predicted protein"/>
    <property type="match status" value="1"/>
</dbReference>
<evidence type="ECO:0000256" key="1">
    <source>
        <dbReference type="ARBA" id="ARBA00001947"/>
    </source>
</evidence>
<evidence type="ECO:0000256" key="16">
    <source>
        <dbReference type="SAM" id="Phobius"/>
    </source>
</evidence>